<dbReference type="OrthoDB" id="425611at2759"/>
<dbReference type="Proteomes" id="UP000595437">
    <property type="component" value="Chromosome 8"/>
</dbReference>
<evidence type="ECO:0000313" key="3">
    <source>
        <dbReference type="Proteomes" id="UP000595437"/>
    </source>
</evidence>
<reference evidence="3" key="1">
    <citation type="submission" date="2021-01" db="EMBL/GenBank/DDBJ databases">
        <title>Caligus Genome Assembly.</title>
        <authorList>
            <person name="Gallardo-Escarate C."/>
        </authorList>
    </citation>
    <scope>NUCLEOTIDE SEQUENCE [LARGE SCALE GENOMIC DNA]</scope>
</reference>
<evidence type="ECO:0000313" key="1">
    <source>
        <dbReference type="EMBL" id="QQP40028.1"/>
    </source>
</evidence>
<sequence>MNQTYYQIRIQSDMQSTLIRLDQYQLKYLERHRPHIFGIFVAVVGRDVARKMYNLNEHLTLADQVAYKALHRKHPLIRSLSLDTIHTASNGRLVTENWFITCRHRDSDFRKSEEIPRQSPLAYLKEKSSNHCRHQVVIPSLSLQKRLSAWNECPFAEMLSKREARDPHWARNVLWSEALSHCGFCSWCRPLAVGETEHASGKRAGETTLEHELQLY</sequence>
<dbReference type="EMBL" id="CP045898">
    <property type="protein sequence ID" value="QQP40028.1"/>
    <property type="molecule type" value="Genomic_DNA"/>
</dbReference>
<dbReference type="Proteomes" id="UP000595437">
    <property type="component" value="Chromosome 9"/>
</dbReference>
<name>A0A7T8JYN5_CALRO</name>
<gene>
    <name evidence="2" type="ORF">FKW44_012734</name>
    <name evidence="1" type="ORF">FKW44_013928</name>
</gene>
<keyword evidence="3" id="KW-1185">Reference proteome</keyword>
<dbReference type="EMBL" id="CP045897">
    <property type="protein sequence ID" value="QQP51387.1"/>
    <property type="molecule type" value="Genomic_DNA"/>
</dbReference>
<evidence type="ECO:0000313" key="2">
    <source>
        <dbReference type="EMBL" id="QQP51387.1"/>
    </source>
</evidence>
<accession>A0A7T8JYN5</accession>
<reference evidence="1" key="2">
    <citation type="journal article" name="Sci. Data">
        <title>Chromosome-scale genome assembly of the sea louse Caligus rogercresseyi by SMRT sequencing and Hi-C analysis.</title>
        <authorList>
            <person name="Gallardo-Escarate C."/>
            <person name="Valenzuela-Munoz V."/>
            <person name="Nunez-Acuna G."/>
            <person name="Valenzuela-Miranda D."/>
            <person name="Goncalves A.T."/>
            <person name="Escobar-Sepulveda H."/>
            <person name="Liachko I."/>
            <person name="Nelson B."/>
            <person name="Roberts S."/>
            <person name="Warren W."/>
        </authorList>
    </citation>
    <scope>NUCLEOTIDE SEQUENCE</scope>
    <source>
        <tissue evidence="1">Whole tissue</tissue>
    </source>
</reference>
<dbReference type="AlphaFoldDB" id="A0A7T8JYN5"/>
<protein>
    <submittedName>
        <fullName evidence="1">Blood vessel epicardial substancelike</fullName>
    </submittedName>
</protein>
<proteinExistence type="predicted"/>
<organism evidence="1 3">
    <name type="scientific">Caligus rogercresseyi</name>
    <name type="common">Sea louse</name>
    <dbReference type="NCBI Taxonomy" id="217165"/>
    <lineage>
        <taxon>Eukaryota</taxon>
        <taxon>Metazoa</taxon>
        <taxon>Ecdysozoa</taxon>
        <taxon>Arthropoda</taxon>
        <taxon>Crustacea</taxon>
        <taxon>Multicrustacea</taxon>
        <taxon>Hexanauplia</taxon>
        <taxon>Copepoda</taxon>
        <taxon>Siphonostomatoida</taxon>
        <taxon>Caligidae</taxon>
        <taxon>Caligus</taxon>
    </lineage>
</organism>